<keyword evidence="1" id="KW-0805">Transcription regulation</keyword>
<dbReference type="SMART" id="SM00347">
    <property type="entry name" value="HTH_MARR"/>
    <property type="match status" value="1"/>
</dbReference>
<keyword evidence="6" id="KW-1185">Reference proteome</keyword>
<proteinExistence type="predicted"/>
<evidence type="ECO:0000259" key="4">
    <source>
        <dbReference type="PROSITE" id="PS50995"/>
    </source>
</evidence>
<sequence>MGEDGGREPGDELFPAPGDLDFWSFVDLAKRRLAAEYGFEHPLATEVLLTLNRASDIVTYDLASTVHRPRGRSWSGFRLLFVTWLVGPLEQKNAADLTGMSRAAVSNLTKTLIADGLLDRAPSAEDGRSVRLSLTERGRREMVDVFRVHNEREHGWTSVLTEAEQRILIMLLDKLITNRDQFDVRGRT</sequence>
<dbReference type="GO" id="GO:0003677">
    <property type="term" value="F:DNA binding"/>
    <property type="evidence" value="ECO:0007669"/>
    <property type="project" value="UniProtKB-KW"/>
</dbReference>
<keyword evidence="2 5" id="KW-0238">DNA-binding</keyword>
<comment type="caution">
    <text evidence="5">The sequence shown here is derived from an EMBL/GenBank/DDBJ whole genome shotgun (WGS) entry which is preliminary data.</text>
</comment>
<accession>A0A852TUC2</accession>
<keyword evidence="3" id="KW-0804">Transcription</keyword>
<dbReference type="Gene3D" id="1.10.10.10">
    <property type="entry name" value="Winged helix-like DNA-binding domain superfamily/Winged helix DNA-binding domain"/>
    <property type="match status" value="1"/>
</dbReference>
<name>A0A852TUC2_9ACTN</name>
<dbReference type="InterPro" id="IPR036390">
    <property type="entry name" value="WH_DNA-bd_sf"/>
</dbReference>
<feature type="domain" description="HTH marR-type" evidence="4">
    <location>
        <begin position="44"/>
        <end position="177"/>
    </location>
</feature>
<evidence type="ECO:0000313" key="6">
    <source>
        <dbReference type="Proteomes" id="UP000589036"/>
    </source>
</evidence>
<organism evidence="5 6">
    <name type="scientific">Spinactinospora alkalitolerans</name>
    <dbReference type="NCBI Taxonomy" id="687207"/>
    <lineage>
        <taxon>Bacteria</taxon>
        <taxon>Bacillati</taxon>
        <taxon>Actinomycetota</taxon>
        <taxon>Actinomycetes</taxon>
        <taxon>Streptosporangiales</taxon>
        <taxon>Nocardiopsidaceae</taxon>
        <taxon>Spinactinospora</taxon>
    </lineage>
</organism>
<dbReference type="PANTHER" id="PTHR33164">
    <property type="entry name" value="TRANSCRIPTIONAL REGULATOR, MARR FAMILY"/>
    <property type="match status" value="1"/>
</dbReference>
<evidence type="ECO:0000256" key="2">
    <source>
        <dbReference type="ARBA" id="ARBA00023125"/>
    </source>
</evidence>
<evidence type="ECO:0000313" key="5">
    <source>
        <dbReference type="EMBL" id="NYE47045.1"/>
    </source>
</evidence>
<evidence type="ECO:0000256" key="3">
    <source>
        <dbReference type="ARBA" id="ARBA00023163"/>
    </source>
</evidence>
<dbReference type="GO" id="GO:0003700">
    <property type="term" value="F:DNA-binding transcription factor activity"/>
    <property type="evidence" value="ECO:0007669"/>
    <property type="project" value="InterPro"/>
</dbReference>
<gene>
    <name evidence="5" type="ORF">HDA32_002165</name>
</gene>
<dbReference type="PROSITE" id="PS01117">
    <property type="entry name" value="HTH_MARR_1"/>
    <property type="match status" value="1"/>
</dbReference>
<evidence type="ECO:0000256" key="1">
    <source>
        <dbReference type="ARBA" id="ARBA00023015"/>
    </source>
</evidence>
<dbReference type="InterPro" id="IPR039422">
    <property type="entry name" value="MarR/SlyA-like"/>
</dbReference>
<dbReference type="Proteomes" id="UP000589036">
    <property type="component" value="Unassembled WGS sequence"/>
</dbReference>
<dbReference type="SUPFAM" id="SSF46785">
    <property type="entry name" value="Winged helix' DNA-binding domain"/>
    <property type="match status" value="1"/>
</dbReference>
<protein>
    <submittedName>
        <fullName evidence="5">DNA-binding MarR family transcriptional regulator</fullName>
    </submittedName>
</protein>
<dbReference type="EMBL" id="JACCCC010000001">
    <property type="protein sequence ID" value="NYE47045.1"/>
    <property type="molecule type" value="Genomic_DNA"/>
</dbReference>
<dbReference type="Pfam" id="PF12802">
    <property type="entry name" value="MarR_2"/>
    <property type="match status" value="1"/>
</dbReference>
<dbReference type="InterPro" id="IPR036388">
    <property type="entry name" value="WH-like_DNA-bd_sf"/>
</dbReference>
<dbReference type="PROSITE" id="PS50995">
    <property type="entry name" value="HTH_MARR_2"/>
    <property type="match status" value="1"/>
</dbReference>
<dbReference type="RefSeq" id="WP_179643056.1">
    <property type="nucleotide sequence ID" value="NZ_BAAAYY010000001.1"/>
</dbReference>
<reference evidence="5 6" key="1">
    <citation type="submission" date="2020-07" db="EMBL/GenBank/DDBJ databases">
        <title>Sequencing the genomes of 1000 actinobacteria strains.</title>
        <authorList>
            <person name="Klenk H.-P."/>
        </authorList>
    </citation>
    <scope>NUCLEOTIDE SEQUENCE [LARGE SCALE GENOMIC DNA]</scope>
    <source>
        <strain evidence="5 6">CXB654</strain>
    </source>
</reference>
<dbReference type="PANTHER" id="PTHR33164:SF43">
    <property type="entry name" value="HTH-TYPE TRANSCRIPTIONAL REPRESSOR YETL"/>
    <property type="match status" value="1"/>
</dbReference>
<dbReference type="InterPro" id="IPR000835">
    <property type="entry name" value="HTH_MarR-typ"/>
</dbReference>
<dbReference type="InterPro" id="IPR023187">
    <property type="entry name" value="Tscrpt_reg_MarR-type_CS"/>
</dbReference>
<dbReference type="GO" id="GO:0006950">
    <property type="term" value="P:response to stress"/>
    <property type="evidence" value="ECO:0007669"/>
    <property type="project" value="TreeGrafter"/>
</dbReference>
<dbReference type="AlphaFoldDB" id="A0A852TUC2"/>